<dbReference type="Pfam" id="PF03466">
    <property type="entry name" value="LysR_substrate"/>
    <property type="match status" value="1"/>
</dbReference>
<name>A0ABX1JMZ2_9MICC</name>
<accession>A0ABX1JMZ2</accession>
<feature type="domain" description="LysR substrate-binding" evidence="1">
    <location>
        <begin position="1"/>
        <end position="85"/>
    </location>
</feature>
<keyword evidence="3" id="KW-1185">Reference proteome</keyword>
<evidence type="ECO:0000259" key="1">
    <source>
        <dbReference type="Pfam" id="PF03466"/>
    </source>
</evidence>
<feature type="non-terminal residue" evidence="2">
    <location>
        <position position="1"/>
    </location>
</feature>
<dbReference type="Proteomes" id="UP000523795">
    <property type="component" value="Unassembled WGS sequence"/>
</dbReference>
<comment type="caution">
    <text evidence="2">The sequence shown here is derived from an EMBL/GenBank/DDBJ whole genome shotgun (WGS) entry which is preliminary data.</text>
</comment>
<protein>
    <submittedName>
        <fullName evidence="2">LysR family transcriptional regulator</fullName>
    </submittedName>
</protein>
<feature type="non-terminal residue" evidence="2">
    <location>
        <position position="96"/>
    </location>
</feature>
<dbReference type="SUPFAM" id="SSF53850">
    <property type="entry name" value="Periplasmic binding protein-like II"/>
    <property type="match status" value="1"/>
</dbReference>
<sequence>FAERGLAPNLLMSVPLIELVRALVGRGLGYSLLMSRPNSQETSTEGRRVVSRPLAPRSGATSVIAVWPEPVALNPRTAAVLDFAARCFAVPAAEDA</sequence>
<reference evidence="2 3" key="1">
    <citation type="submission" date="2020-04" db="EMBL/GenBank/DDBJ databases">
        <authorList>
            <person name="Liu S."/>
        </authorList>
    </citation>
    <scope>NUCLEOTIDE SEQUENCE [LARGE SCALE GENOMIC DNA]</scope>
    <source>
        <strain evidence="2 3">CGMCC 1.15091</strain>
    </source>
</reference>
<evidence type="ECO:0000313" key="3">
    <source>
        <dbReference type="Proteomes" id="UP000523795"/>
    </source>
</evidence>
<evidence type="ECO:0000313" key="2">
    <source>
        <dbReference type="EMBL" id="NKX50664.1"/>
    </source>
</evidence>
<organism evidence="2 3">
    <name type="scientific">Arthrobacter deserti</name>
    <dbReference type="NCBI Taxonomy" id="1742687"/>
    <lineage>
        <taxon>Bacteria</taxon>
        <taxon>Bacillati</taxon>
        <taxon>Actinomycetota</taxon>
        <taxon>Actinomycetes</taxon>
        <taxon>Micrococcales</taxon>
        <taxon>Micrococcaceae</taxon>
        <taxon>Arthrobacter</taxon>
    </lineage>
</organism>
<gene>
    <name evidence="2" type="ORF">HER39_08805</name>
</gene>
<dbReference type="InterPro" id="IPR005119">
    <property type="entry name" value="LysR_subst-bd"/>
</dbReference>
<dbReference type="Gene3D" id="3.40.190.10">
    <property type="entry name" value="Periplasmic binding protein-like II"/>
    <property type="match status" value="2"/>
</dbReference>
<dbReference type="EMBL" id="JAAZSR010000114">
    <property type="protein sequence ID" value="NKX50664.1"/>
    <property type="molecule type" value="Genomic_DNA"/>
</dbReference>
<proteinExistence type="predicted"/>